<feature type="transmembrane region" description="Helical" evidence="1">
    <location>
        <begin position="143"/>
        <end position="166"/>
    </location>
</feature>
<feature type="transmembrane region" description="Helical" evidence="1">
    <location>
        <begin position="120"/>
        <end position="137"/>
    </location>
</feature>
<sequence>MLTKNKKLALILLAVPIVSVLFSLAVVEAMSLLVDYQINLQIANDVSAGITTGQYDQTDLMRAMMFIGFVMYVFGWISSIVLLFCLLPLAIYFLIKNDNELEINKLKSEKEFQDLKNNEIKYLTGWSWSAFVNPLVFALGNGLYWWALGSIIPFWNVYVWLTLALAGKQLAWKEGFIKFEAFKIKQYKLLVVGLIVVSGIVLLIGK</sequence>
<dbReference type="EMBL" id="MFGJ01000006">
    <property type="protein sequence ID" value="OGF32244.1"/>
    <property type="molecule type" value="Genomic_DNA"/>
</dbReference>
<comment type="caution">
    <text evidence="2">The sequence shown here is derived from an EMBL/GenBank/DDBJ whole genome shotgun (WGS) entry which is preliminary data.</text>
</comment>
<name>A0A1F5SZW4_9BACT</name>
<dbReference type="Proteomes" id="UP000179001">
    <property type="component" value="Unassembled WGS sequence"/>
</dbReference>
<dbReference type="STRING" id="1798002.A2478_02875"/>
<feature type="transmembrane region" description="Helical" evidence="1">
    <location>
        <begin position="69"/>
        <end position="95"/>
    </location>
</feature>
<keyword evidence="1" id="KW-1133">Transmembrane helix</keyword>
<keyword evidence="1" id="KW-0472">Membrane</keyword>
<organism evidence="2 3">
    <name type="scientific">Candidatus Falkowbacteria bacterium RIFOXYC2_FULL_36_12</name>
    <dbReference type="NCBI Taxonomy" id="1798002"/>
    <lineage>
        <taxon>Bacteria</taxon>
        <taxon>Candidatus Falkowiibacteriota</taxon>
    </lineage>
</organism>
<gene>
    <name evidence="2" type="ORF">A2478_02875</name>
</gene>
<feature type="transmembrane region" description="Helical" evidence="1">
    <location>
        <begin position="187"/>
        <end position="205"/>
    </location>
</feature>
<dbReference type="AlphaFoldDB" id="A0A1F5SZW4"/>
<reference evidence="2 3" key="1">
    <citation type="journal article" date="2016" name="Nat. Commun.">
        <title>Thousands of microbial genomes shed light on interconnected biogeochemical processes in an aquifer system.</title>
        <authorList>
            <person name="Anantharaman K."/>
            <person name="Brown C.T."/>
            <person name="Hug L.A."/>
            <person name="Sharon I."/>
            <person name="Castelle C.J."/>
            <person name="Probst A.J."/>
            <person name="Thomas B.C."/>
            <person name="Singh A."/>
            <person name="Wilkins M.J."/>
            <person name="Karaoz U."/>
            <person name="Brodie E.L."/>
            <person name="Williams K.H."/>
            <person name="Hubbard S.S."/>
            <person name="Banfield J.F."/>
        </authorList>
    </citation>
    <scope>NUCLEOTIDE SEQUENCE [LARGE SCALE GENOMIC DNA]</scope>
</reference>
<evidence type="ECO:0000256" key="1">
    <source>
        <dbReference type="SAM" id="Phobius"/>
    </source>
</evidence>
<keyword evidence="1" id="KW-0812">Transmembrane</keyword>
<proteinExistence type="predicted"/>
<evidence type="ECO:0000313" key="2">
    <source>
        <dbReference type="EMBL" id="OGF32244.1"/>
    </source>
</evidence>
<protein>
    <submittedName>
        <fullName evidence="2">Uncharacterized protein</fullName>
    </submittedName>
</protein>
<accession>A0A1F5SZW4</accession>
<evidence type="ECO:0000313" key="3">
    <source>
        <dbReference type="Proteomes" id="UP000179001"/>
    </source>
</evidence>